<dbReference type="PANTHER" id="PTHR42877:SF7">
    <property type="entry name" value="FLAVIN-BINDING MONOOXYGENASE-RELATED"/>
    <property type="match status" value="1"/>
</dbReference>
<dbReference type="EMBL" id="JAQQWP010000011">
    <property type="protein sequence ID" value="KAK8096159.1"/>
    <property type="molecule type" value="Genomic_DNA"/>
</dbReference>
<dbReference type="AlphaFoldDB" id="A0AAW0Q6N8"/>
<dbReference type="InterPro" id="IPR036188">
    <property type="entry name" value="FAD/NAD-bd_sf"/>
</dbReference>
<evidence type="ECO:0000256" key="4">
    <source>
        <dbReference type="ARBA" id="ARBA00023002"/>
    </source>
</evidence>
<reference evidence="5 6" key="1">
    <citation type="submission" date="2023-01" db="EMBL/GenBank/DDBJ databases">
        <title>Analysis of 21 Apiospora genomes using comparative genomics revels a genus with tremendous synthesis potential of carbohydrate active enzymes and secondary metabolites.</title>
        <authorList>
            <person name="Sorensen T."/>
        </authorList>
    </citation>
    <scope>NUCLEOTIDE SEQUENCE [LARGE SCALE GENOMIC DNA]</scope>
    <source>
        <strain evidence="5 6">CBS 117206</strain>
    </source>
</reference>
<keyword evidence="6" id="KW-1185">Reference proteome</keyword>
<evidence type="ECO:0000256" key="3">
    <source>
        <dbReference type="ARBA" id="ARBA00022827"/>
    </source>
</evidence>
<gene>
    <name evidence="5" type="ORF">PG999_014181</name>
</gene>
<comment type="similarity">
    <text evidence="1">Belongs to the FAD-binding monooxygenase family.</text>
</comment>
<accession>A0AAW0Q6N8</accession>
<organism evidence="5 6">
    <name type="scientific">Apiospora kogelbergensis</name>
    <dbReference type="NCBI Taxonomy" id="1337665"/>
    <lineage>
        <taxon>Eukaryota</taxon>
        <taxon>Fungi</taxon>
        <taxon>Dikarya</taxon>
        <taxon>Ascomycota</taxon>
        <taxon>Pezizomycotina</taxon>
        <taxon>Sordariomycetes</taxon>
        <taxon>Xylariomycetidae</taxon>
        <taxon>Amphisphaeriales</taxon>
        <taxon>Apiosporaceae</taxon>
        <taxon>Apiospora</taxon>
    </lineage>
</organism>
<dbReference type="Proteomes" id="UP001392437">
    <property type="component" value="Unassembled WGS sequence"/>
</dbReference>
<sequence>MEHKEPDEHSPMRDSHCPTYEVHDVPLGTRRPIRVVCIGAGYSGLLMTIILSQKMKDQDVDYQVYEANGDLGGTWLVNRFPGCRCDTPAHIYAYSFNPNPNWSNVYATSSEIHKYMKDTSQKYDCDQFIKYHHRVTKAVWDEELHQWRLRVAQLATGCEIDDSCHVLINASGALNNWKWPQIDGIQSFKGTVMHSADWDESYDFENKEVAVIGIGSSGIQILPQLAKIAKRTTVYARSPTWITTQATTKPSTPPDGSPHFDDAKTIFNSNLDYLPELQERFASDPGYLQRYRVELANQRINSFKSIGGGRGSSEAMREAYSAIILAVLGDSAKAKDIAEHLVPSFPVGCRRITPDPGFLQALLRDDVDCVWEPIQHITKTGIQTAAGIADDSNSLQRDFDTIICATGFDYSYVQRFQLVGRDGVDLAHRWSDAAATANPPEAYFGTAVAGFPNYFTFVGPNSPVANGGLVQAIQAQGVYIYKCLTKMQSQGIRSMEVSEEAARDYNMHIQAYLRDSVWAADCSSWYKRGARQGPVVAVYAGSAHHFVENMRHPRWEDFRYVYGKMGHQGGALENRFAFLGNGFTKREAANGSVGTTQTLHFEDYWRLMELPPIYDS</sequence>
<dbReference type="GO" id="GO:0050661">
    <property type="term" value="F:NADP binding"/>
    <property type="evidence" value="ECO:0007669"/>
    <property type="project" value="InterPro"/>
</dbReference>
<dbReference type="PANTHER" id="PTHR42877">
    <property type="entry name" value="L-ORNITHINE N(5)-MONOOXYGENASE-RELATED"/>
    <property type="match status" value="1"/>
</dbReference>
<evidence type="ECO:0008006" key="7">
    <source>
        <dbReference type="Google" id="ProtNLM"/>
    </source>
</evidence>
<dbReference type="Gene3D" id="3.50.50.60">
    <property type="entry name" value="FAD/NAD(P)-binding domain"/>
    <property type="match status" value="2"/>
</dbReference>
<keyword evidence="4" id="KW-0560">Oxidoreductase</keyword>
<evidence type="ECO:0000313" key="5">
    <source>
        <dbReference type="EMBL" id="KAK8096159.1"/>
    </source>
</evidence>
<comment type="caution">
    <text evidence="5">The sequence shown here is derived from an EMBL/GenBank/DDBJ whole genome shotgun (WGS) entry which is preliminary data.</text>
</comment>
<dbReference type="GO" id="GO:0004499">
    <property type="term" value="F:N,N-dimethylaniline monooxygenase activity"/>
    <property type="evidence" value="ECO:0007669"/>
    <property type="project" value="InterPro"/>
</dbReference>
<dbReference type="GO" id="GO:0050660">
    <property type="term" value="F:flavin adenine dinucleotide binding"/>
    <property type="evidence" value="ECO:0007669"/>
    <property type="project" value="InterPro"/>
</dbReference>
<evidence type="ECO:0000313" key="6">
    <source>
        <dbReference type="Proteomes" id="UP001392437"/>
    </source>
</evidence>
<keyword evidence="2" id="KW-0285">Flavoprotein</keyword>
<dbReference type="SUPFAM" id="SSF51905">
    <property type="entry name" value="FAD/NAD(P)-binding domain"/>
    <property type="match status" value="3"/>
</dbReference>
<dbReference type="InterPro" id="IPR051209">
    <property type="entry name" value="FAD-bind_Monooxygenase_sf"/>
</dbReference>
<protein>
    <recommendedName>
        <fullName evidence="7">Cyclohexanone monooxygenase</fullName>
    </recommendedName>
</protein>
<evidence type="ECO:0000256" key="2">
    <source>
        <dbReference type="ARBA" id="ARBA00022630"/>
    </source>
</evidence>
<name>A0AAW0Q6N8_9PEZI</name>
<proteinExistence type="inferred from homology"/>
<evidence type="ECO:0000256" key="1">
    <source>
        <dbReference type="ARBA" id="ARBA00010139"/>
    </source>
</evidence>
<keyword evidence="3" id="KW-0274">FAD</keyword>
<dbReference type="Pfam" id="PF00743">
    <property type="entry name" value="FMO-like"/>
    <property type="match status" value="1"/>
</dbReference>
<dbReference type="InterPro" id="IPR020946">
    <property type="entry name" value="Flavin_mOase-like"/>
</dbReference>